<dbReference type="InterPro" id="IPR050432">
    <property type="entry name" value="FAD-linked_Oxidoreductases_BP"/>
</dbReference>
<evidence type="ECO:0000313" key="5">
    <source>
        <dbReference type="EMBL" id="OAA75978.1"/>
    </source>
</evidence>
<dbReference type="OrthoDB" id="9983560at2759"/>
<dbReference type="GO" id="GO:0016491">
    <property type="term" value="F:oxidoreductase activity"/>
    <property type="evidence" value="ECO:0007669"/>
    <property type="project" value="UniProtKB-KW"/>
</dbReference>
<dbReference type="Proteomes" id="UP000076881">
    <property type="component" value="Unassembled WGS sequence"/>
</dbReference>
<feature type="chain" id="PRO_5007836799" evidence="3">
    <location>
        <begin position="22"/>
        <end position="592"/>
    </location>
</feature>
<protein>
    <submittedName>
        <fullName evidence="5">FAD-binding, type 2</fullName>
    </submittedName>
</protein>
<dbReference type="SUPFAM" id="SSF56176">
    <property type="entry name" value="FAD-binding/transporter-associated domain-like"/>
    <property type="match status" value="1"/>
</dbReference>
<feature type="domain" description="FAD-binding PCMH-type" evidence="4">
    <location>
        <begin position="132"/>
        <end position="316"/>
    </location>
</feature>
<sequence length="592" mass="65213">MASLAASLLSVLALFCACILAGHHDHHQQHRNATFGLFALNRTLQGRIHAVEPLARPCFSSFEGEPVPRDEALCAERQANYTSPLYRRELPGGYMYDTSTINASDPTSRDRCLLDSTDPSNPVAWRDAADCRLGNLPSWYLAVRSACDAVKAFKYARRFGIPLSIKNSGHTYLEDAGARGSLVLWTRKLQKLRHHDEFVPRGCFGGDAHRAITTGAGVGCGEAYEFADRHNATILCGYSPTVGVSGGWVMGGGHSILTNVYGLGVDRVLQFKVVTPDSKLRVANKCQNADLFWALRGGGGGTYGLVLESTHMVEPKMAMALAVVQLPTSDSQLVARFMDVLVDTAIELAEDGWGGHIYGTHFVYVSPLITSTEKAKRSLHKVVDFVASVNGTSDIAVSESWYQFFQDYVLSGVYAVGNLQLIGTQLAPVDLFTSDAKKDQLKAFFRDELRTGNIPYVPVDSPYLASRGDRRPTDTSVLPAWYDSLWEIGVGGRFTWNSTLSERQAVVQDLQDGSSRVAKLTGGFAYKNEANPFTKDWHHDWYGRHYNALEEIKRQYDPHSILKCWGCVGWTEEDAAASNYAAFTNISAHEMT</sequence>
<organism evidence="5 6">
    <name type="scientific">Akanthomyces lecanii RCEF 1005</name>
    <dbReference type="NCBI Taxonomy" id="1081108"/>
    <lineage>
        <taxon>Eukaryota</taxon>
        <taxon>Fungi</taxon>
        <taxon>Dikarya</taxon>
        <taxon>Ascomycota</taxon>
        <taxon>Pezizomycotina</taxon>
        <taxon>Sordariomycetes</taxon>
        <taxon>Hypocreomycetidae</taxon>
        <taxon>Hypocreales</taxon>
        <taxon>Cordycipitaceae</taxon>
        <taxon>Akanthomyces</taxon>
        <taxon>Cordyceps confragosa</taxon>
    </lineage>
</organism>
<accession>A0A162KJT0</accession>
<comment type="similarity">
    <text evidence="1">Belongs to the oxygen-dependent FAD-linked oxidoreductase family.</text>
</comment>
<dbReference type="InterPro" id="IPR016166">
    <property type="entry name" value="FAD-bd_PCMH"/>
</dbReference>
<dbReference type="InterPro" id="IPR016169">
    <property type="entry name" value="FAD-bd_PCMH_sub2"/>
</dbReference>
<feature type="signal peptide" evidence="3">
    <location>
        <begin position="1"/>
        <end position="21"/>
    </location>
</feature>
<comment type="caution">
    <text evidence="5">The sequence shown here is derived from an EMBL/GenBank/DDBJ whole genome shotgun (WGS) entry which is preliminary data.</text>
</comment>
<keyword evidence="6" id="KW-1185">Reference proteome</keyword>
<evidence type="ECO:0000259" key="4">
    <source>
        <dbReference type="PROSITE" id="PS51387"/>
    </source>
</evidence>
<dbReference type="Pfam" id="PF08031">
    <property type="entry name" value="BBE"/>
    <property type="match status" value="1"/>
</dbReference>
<evidence type="ECO:0000256" key="2">
    <source>
        <dbReference type="ARBA" id="ARBA00023002"/>
    </source>
</evidence>
<evidence type="ECO:0000313" key="6">
    <source>
        <dbReference type="Proteomes" id="UP000076881"/>
    </source>
</evidence>
<dbReference type="GO" id="GO:0071949">
    <property type="term" value="F:FAD binding"/>
    <property type="evidence" value="ECO:0007669"/>
    <property type="project" value="InterPro"/>
</dbReference>
<dbReference type="Pfam" id="PF01565">
    <property type="entry name" value="FAD_binding_4"/>
    <property type="match status" value="1"/>
</dbReference>
<dbReference type="InterPro" id="IPR036318">
    <property type="entry name" value="FAD-bd_PCMH-like_sf"/>
</dbReference>
<evidence type="ECO:0000256" key="1">
    <source>
        <dbReference type="ARBA" id="ARBA00005466"/>
    </source>
</evidence>
<dbReference type="Gene3D" id="3.30.465.10">
    <property type="match status" value="1"/>
</dbReference>
<name>A0A162KJT0_CORDF</name>
<dbReference type="InterPro" id="IPR012951">
    <property type="entry name" value="BBE"/>
</dbReference>
<dbReference type="STRING" id="1081108.A0A162KJT0"/>
<dbReference type="PANTHER" id="PTHR13878:SF91">
    <property type="entry name" value="FAD BINDING DOMAIN PROTEIN (AFU_ORTHOLOGUE AFUA_6G12070)-RELATED"/>
    <property type="match status" value="1"/>
</dbReference>
<dbReference type="AlphaFoldDB" id="A0A162KJT0"/>
<dbReference type="EMBL" id="AZHF01000004">
    <property type="protein sequence ID" value="OAA75978.1"/>
    <property type="molecule type" value="Genomic_DNA"/>
</dbReference>
<proteinExistence type="inferred from homology"/>
<keyword evidence="2" id="KW-0560">Oxidoreductase</keyword>
<dbReference type="InterPro" id="IPR006094">
    <property type="entry name" value="Oxid_FAD_bind_N"/>
</dbReference>
<reference evidence="5 6" key="1">
    <citation type="journal article" date="2016" name="Genome Biol. Evol.">
        <title>Divergent and convergent evolution of fungal pathogenicity.</title>
        <authorList>
            <person name="Shang Y."/>
            <person name="Xiao G."/>
            <person name="Zheng P."/>
            <person name="Cen K."/>
            <person name="Zhan S."/>
            <person name="Wang C."/>
        </authorList>
    </citation>
    <scope>NUCLEOTIDE SEQUENCE [LARGE SCALE GENOMIC DNA]</scope>
    <source>
        <strain evidence="5 6">RCEF 1005</strain>
    </source>
</reference>
<dbReference type="PANTHER" id="PTHR13878">
    <property type="entry name" value="GULONOLACTONE OXIDASE"/>
    <property type="match status" value="1"/>
</dbReference>
<keyword evidence="3" id="KW-0732">Signal</keyword>
<gene>
    <name evidence="5" type="ORF">LEL_05662</name>
</gene>
<evidence type="ECO:0000256" key="3">
    <source>
        <dbReference type="SAM" id="SignalP"/>
    </source>
</evidence>
<dbReference type="PROSITE" id="PS51387">
    <property type="entry name" value="FAD_PCMH"/>
    <property type="match status" value="1"/>
</dbReference>